<sequence>MSVLDLMTLMQASAARYNGPHSCPLVGRTKKTNYYLDPGDQALYSLKDVNFEGFYWELITSWRNDRASDGKFTASYTSELKVTKGSENTLNANMGMSFEGLSVDIDASSKTFQQTETTTSETHTVELTVPAQTTVHLYQMVYQFKTNIWFMNDGRGELFQVGSHKCYIPAHVEGYVEIHSTEYFSREEELEGLDRIDAHYLDPEWPGYTATYFFEDATDECMDYPWDHGVTIPTL</sequence>
<evidence type="ECO:0000313" key="1">
    <source>
        <dbReference type="EMBL" id="RAK85345.1"/>
    </source>
</evidence>
<organism evidence="1 2">
    <name type="scientific">Aspergillus costaricaensis CBS 115574</name>
    <dbReference type="NCBI Taxonomy" id="1448317"/>
    <lineage>
        <taxon>Eukaryota</taxon>
        <taxon>Fungi</taxon>
        <taxon>Dikarya</taxon>
        <taxon>Ascomycota</taxon>
        <taxon>Pezizomycotina</taxon>
        <taxon>Eurotiomycetes</taxon>
        <taxon>Eurotiomycetidae</taxon>
        <taxon>Eurotiales</taxon>
        <taxon>Aspergillaceae</taxon>
        <taxon>Aspergillus</taxon>
        <taxon>Aspergillus subgen. Circumdati</taxon>
    </lineage>
</organism>
<name>A0ACD1I6G4_9EURO</name>
<evidence type="ECO:0000313" key="2">
    <source>
        <dbReference type="Proteomes" id="UP000249748"/>
    </source>
</evidence>
<reference evidence="1" key="1">
    <citation type="submission" date="2018-02" db="EMBL/GenBank/DDBJ databases">
        <title>The genomes of Aspergillus section Nigri reveals drivers in fungal speciation.</title>
        <authorList>
            <consortium name="DOE Joint Genome Institute"/>
            <person name="Vesth T.C."/>
            <person name="Nybo J."/>
            <person name="Theobald S."/>
            <person name="Brandl J."/>
            <person name="Frisvad J.C."/>
            <person name="Nielsen K.F."/>
            <person name="Lyhne E.K."/>
            <person name="Kogle M.E."/>
            <person name="Kuo A."/>
            <person name="Riley R."/>
            <person name="Clum A."/>
            <person name="Nolan M."/>
            <person name="Lipzen A."/>
            <person name="Salamov A."/>
            <person name="Henrissat B."/>
            <person name="Wiebenga A."/>
            <person name="De vries R.P."/>
            <person name="Grigoriev I.V."/>
            <person name="Mortensen U.H."/>
            <person name="Andersen M.R."/>
            <person name="Baker S.E."/>
        </authorList>
    </citation>
    <scope>NUCLEOTIDE SEQUENCE</scope>
    <source>
        <strain evidence="1">CBS 115574</strain>
    </source>
</reference>
<accession>A0ACD1I6G4</accession>
<dbReference type="EMBL" id="KZ824566">
    <property type="protein sequence ID" value="RAK85345.1"/>
    <property type="molecule type" value="Genomic_DNA"/>
</dbReference>
<keyword evidence="2" id="KW-1185">Reference proteome</keyword>
<dbReference type="Proteomes" id="UP000249748">
    <property type="component" value="Unassembled WGS sequence"/>
</dbReference>
<gene>
    <name evidence="1" type="ORF">BO79DRAFT_273428</name>
</gene>
<proteinExistence type="predicted"/>
<protein>
    <submittedName>
        <fullName evidence="1">Uncharacterized protein</fullName>
    </submittedName>
</protein>